<evidence type="ECO:0000313" key="2">
    <source>
        <dbReference type="EMBL" id="KAJ7746122.1"/>
    </source>
</evidence>
<comment type="caution">
    <text evidence="2">The sequence shown here is derived from an EMBL/GenBank/DDBJ whole genome shotgun (WGS) entry which is preliminary data.</text>
</comment>
<dbReference type="AlphaFoldDB" id="A0AAD7N4F7"/>
<gene>
    <name evidence="2" type="ORF">DFH07DRAFT_776425</name>
</gene>
<evidence type="ECO:0000313" key="3">
    <source>
        <dbReference type="Proteomes" id="UP001215280"/>
    </source>
</evidence>
<reference evidence="2" key="1">
    <citation type="submission" date="2023-03" db="EMBL/GenBank/DDBJ databases">
        <title>Massive genome expansion in bonnet fungi (Mycena s.s.) driven by repeated elements and novel gene families across ecological guilds.</title>
        <authorList>
            <consortium name="Lawrence Berkeley National Laboratory"/>
            <person name="Harder C.B."/>
            <person name="Miyauchi S."/>
            <person name="Viragh M."/>
            <person name="Kuo A."/>
            <person name="Thoen E."/>
            <person name="Andreopoulos B."/>
            <person name="Lu D."/>
            <person name="Skrede I."/>
            <person name="Drula E."/>
            <person name="Henrissat B."/>
            <person name="Morin E."/>
            <person name="Kohler A."/>
            <person name="Barry K."/>
            <person name="LaButti K."/>
            <person name="Morin E."/>
            <person name="Salamov A."/>
            <person name="Lipzen A."/>
            <person name="Mereny Z."/>
            <person name="Hegedus B."/>
            <person name="Baldrian P."/>
            <person name="Stursova M."/>
            <person name="Weitz H."/>
            <person name="Taylor A."/>
            <person name="Grigoriev I.V."/>
            <person name="Nagy L.G."/>
            <person name="Martin F."/>
            <person name="Kauserud H."/>
        </authorList>
    </citation>
    <scope>NUCLEOTIDE SEQUENCE</scope>
    <source>
        <strain evidence="2">CBHHK188m</strain>
    </source>
</reference>
<dbReference type="EMBL" id="JARJLG010000099">
    <property type="protein sequence ID" value="KAJ7746122.1"/>
    <property type="molecule type" value="Genomic_DNA"/>
</dbReference>
<keyword evidence="3" id="KW-1185">Reference proteome</keyword>
<sequence>MLFALGYGRAPGDDKVQSEVLGRRKKGNPIIVDERHRTKDELEPTGEINAKWRKGELAQHRLTQCNHVRVGGRERMEPDTENGEAVPRREVPKRTHVAHAPAASPGTKDSLSWRTSASNTQFEGPAGFPSREPKLFEAASLKRVGGFGRTLLSCGVGCLYIFAKFHFVLFSLHWVFPERVIFEKILIWSDKTKVDHITQHLVRGIFQGREQRENLEGERKNFIEVFQTPLDAMPRTTVNCGWRALMASFGSLLSPFTFFPSPLAHVSIISRSSPWTATRYAGGKSTVPLLPATSAGSKSMCVPLQVNLPGWQSVPVNAASTRNTVASLYQYPVVIRAEQVSHRWSCLPSSQIQIQILCLSSPSFKALAAVEQAHRFRINLSFPGAVLLSNDSLLPPSSPSRWINLAAITSGPFPPGIHNGVECLFP</sequence>
<evidence type="ECO:0000256" key="1">
    <source>
        <dbReference type="SAM" id="MobiDB-lite"/>
    </source>
</evidence>
<organism evidence="2 3">
    <name type="scientific">Mycena maculata</name>
    <dbReference type="NCBI Taxonomy" id="230809"/>
    <lineage>
        <taxon>Eukaryota</taxon>
        <taxon>Fungi</taxon>
        <taxon>Dikarya</taxon>
        <taxon>Basidiomycota</taxon>
        <taxon>Agaricomycotina</taxon>
        <taxon>Agaricomycetes</taxon>
        <taxon>Agaricomycetidae</taxon>
        <taxon>Agaricales</taxon>
        <taxon>Marasmiineae</taxon>
        <taxon>Mycenaceae</taxon>
        <taxon>Mycena</taxon>
    </lineage>
</organism>
<proteinExistence type="predicted"/>
<accession>A0AAD7N4F7</accession>
<dbReference type="Proteomes" id="UP001215280">
    <property type="component" value="Unassembled WGS sequence"/>
</dbReference>
<feature type="region of interest" description="Disordered" evidence="1">
    <location>
        <begin position="93"/>
        <end position="113"/>
    </location>
</feature>
<name>A0AAD7N4F7_9AGAR</name>
<protein>
    <submittedName>
        <fullName evidence="2">Uncharacterized protein</fullName>
    </submittedName>
</protein>